<reference evidence="4 5" key="1">
    <citation type="submission" date="2014-11" db="EMBL/GenBank/DDBJ databases">
        <title>Comparative genomic analysis of Cryptosporidium hominis reveals occurrence of genetic recombination in virulent subtypes.</title>
        <authorList>
            <person name="Guo Y."/>
            <person name="Tang K."/>
            <person name="Frace M."/>
            <person name="Li N."/>
            <person name="Roellig D.M."/>
            <person name="Sammons S."/>
            <person name="Knipe K."/>
            <person name="Rowe L."/>
            <person name="Feng Y."/>
            <person name="Xiao L."/>
        </authorList>
    </citation>
    <scope>NUCLEOTIDE SEQUENCE [LARGE SCALE GENOMIC DNA]</scope>
    <source>
        <strain evidence="4">30976</strain>
    </source>
</reference>
<dbReference type="PANTHER" id="PTHR22950">
    <property type="entry name" value="AMINO ACID TRANSPORTER"/>
    <property type="match status" value="1"/>
</dbReference>
<keyword evidence="2" id="KW-0472">Membrane</keyword>
<dbReference type="Proteomes" id="UP000199752">
    <property type="component" value="Chromosome 8"/>
</dbReference>
<evidence type="ECO:0000256" key="2">
    <source>
        <dbReference type="SAM" id="Phobius"/>
    </source>
</evidence>
<feature type="transmembrane region" description="Helical" evidence="2">
    <location>
        <begin position="39"/>
        <end position="61"/>
    </location>
</feature>
<gene>
    <name evidence="3" type="ORF">CHUDEA8_3890</name>
    <name evidence="4" type="ORF">GY17_00000832</name>
</gene>
<dbReference type="AlphaFoldDB" id="A0A0S4TME9"/>
<feature type="transmembrane region" description="Helical" evidence="2">
    <location>
        <begin position="550"/>
        <end position="569"/>
    </location>
</feature>
<accession>A0A0S4TME9</accession>
<reference evidence="3" key="2">
    <citation type="submission" date="2015-08" db="EMBL/GenBank/DDBJ databases">
        <authorList>
            <person name="Babu N.S."/>
            <person name="Beckwith C.J."/>
            <person name="Beseler K.G."/>
            <person name="Brison A."/>
            <person name="Carone J.V."/>
            <person name="Caskin T.P."/>
            <person name="Diamond M."/>
            <person name="Durham M.E."/>
            <person name="Foxe J.M."/>
            <person name="Go M."/>
            <person name="Henderson B.A."/>
            <person name="Jones I.B."/>
            <person name="McGettigan J.A."/>
            <person name="Micheletti S.J."/>
            <person name="Nasrallah M.E."/>
            <person name="Ortiz D."/>
            <person name="Piller C.R."/>
            <person name="Privatt S.R."/>
            <person name="Schneider S.L."/>
            <person name="Sharp S."/>
            <person name="Smith T.C."/>
            <person name="Stanton J.D."/>
            <person name="Ullery H.E."/>
            <person name="Wilson R.J."/>
            <person name="Serrano M.G."/>
            <person name="Buck G."/>
            <person name="Lee V."/>
            <person name="Wang Y."/>
            <person name="Carvalho R."/>
            <person name="Voegtly L."/>
            <person name="Shi R."/>
            <person name="Duckworth R."/>
            <person name="Johnson A."/>
            <person name="Loviza R."/>
            <person name="Walstead R."/>
            <person name="Shah Z."/>
            <person name="Kiflezghi M."/>
            <person name="Wade K."/>
            <person name="Ball S.L."/>
            <person name="Bradley K.W."/>
            <person name="Asai D.J."/>
            <person name="Bowman C.A."/>
            <person name="Russell D.A."/>
            <person name="Pope W.H."/>
            <person name="Jacobs-Sera D."/>
            <person name="Hendrix R.W."/>
            <person name="Hatfull G.F."/>
        </authorList>
    </citation>
    <scope>NUCLEOTIDE SEQUENCE [LARGE SCALE GENOMIC DNA]</scope>
</reference>
<dbReference type="VEuPathDB" id="CryptoDB:GY17_00000832"/>
<dbReference type="GO" id="GO:0016020">
    <property type="term" value="C:membrane"/>
    <property type="evidence" value="ECO:0007669"/>
    <property type="project" value="TreeGrafter"/>
</dbReference>
<keyword evidence="2 4" id="KW-0812">Transmembrane</keyword>
<dbReference type="VEuPathDB" id="CryptoDB:Chro.80447"/>
<name>A0A0S4TME9_CRYHO</name>
<feature type="transmembrane region" description="Helical" evidence="2">
    <location>
        <begin position="413"/>
        <end position="435"/>
    </location>
</feature>
<dbReference type="VEuPathDB" id="CryptoDB:CHUDEA8_3890"/>
<feature type="transmembrane region" description="Helical" evidence="2">
    <location>
        <begin position="205"/>
        <end position="224"/>
    </location>
</feature>
<evidence type="ECO:0000313" key="5">
    <source>
        <dbReference type="Proteomes" id="UP001429100"/>
    </source>
</evidence>
<dbReference type="OrthoDB" id="438545at2759"/>
<dbReference type="Proteomes" id="UP001429100">
    <property type="component" value="Unassembled WGS sequence"/>
</dbReference>
<protein>
    <submittedName>
        <fullName evidence="4">Signal Peptide Uncharacterized transmembrane Protein</fullName>
    </submittedName>
</protein>
<dbReference type="GO" id="GO:0015179">
    <property type="term" value="F:L-amino acid transmembrane transporter activity"/>
    <property type="evidence" value="ECO:0007669"/>
    <property type="project" value="TreeGrafter"/>
</dbReference>
<feature type="transmembrane region" description="Helical" evidence="2">
    <location>
        <begin position="581"/>
        <end position="607"/>
    </location>
</feature>
<dbReference type="EMBL" id="LN877954">
    <property type="protein sequence ID" value="CUV07941.1"/>
    <property type="molecule type" value="Genomic_DNA"/>
</dbReference>
<feature type="transmembrane region" description="Helical" evidence="2">
    <location>
        <begin position="12"/>
        <end position="32"/>
    </location>
</feature>
<evidence type="ECO:0000313" key="4">
    <source>
        <dbReference type="EMBL" id="PPS98123.1"/>
    </source>
</evidence>
<feature type="region of interest" description="Disordered" evidence="1">
    <location>
        <begin position="105"/>
        <end position="129"/>
    </location>
</feature>
<feature type="transmembrane region" description="Helical" evidence="2">
    <location>
        <begin position="291"/>
        <end position="310"/>
    </location>
</feature>
<keyword evidence="5" id="KW-1185">Reference proteome</keyword>
<reference evidence="4 5" key="3">
    <citation type="submission" date="2017-10" db="EMBL/GenBank/DDBJ databases">
        <title>Consistent, comparative and evidence-based genome annotation and re-annotation for the closely-related species, Cryptosporidium parvum, C. hominis and C. tyzzeri.</title>
        <authorList>
            <person name="Baptista R.P."/>
            <person name="Li Y."/>
            <person name="Sateriale A."/>
            <person name="Striepen B."/>
            <person name="Kissinger J.C."/>
        </authorList>
    </citation>
    <scope>NUCLEOTIDE SEQUENCE [LARGE SCALE GENOMIC DNA]</scope>
    <source>
        <strain evidence="4">30976</strain>
    </source>
</reference>
<organism evidence="3">
    <name type="scientific">Cryptosporidium hominis</name>
    <dbReference type="NCBI Taxonomy" id="237895"/>
    <lineage>
        <taxon>Eukaryota</taxon>
        <taxon>Sar</taxon>
        <taxon>Alveolata</taxon>
        <taxon>Apicomplexa</taxon>
        <taxon>Conoidasida</taxon>
        <taxon>Coccidia</taxon>
        <taxon>Eucoccidiorida</taxon>
        <taxon>Eimeriorina</taxon>
        <taxon>Cryptosporidiidae</taxon>
        <taxon>Cryptosporidium</taxon>
    </lineage>
</organism>
<sequence>MAVSTDGEISLISSFALVCSASIGTGVLILSYGVMQAGLALGSIFMVLASLCGSLTESIIIVSALKLNAKSLTSLIARAVAYSVIRKKRQIMKRRCTYTKAEKGEGTFTNESNNEHSTGNKELSKKAVGSRKKLGKTVVEEDQATLLNFTSEKSNQGHANWNDVSDMESTVSDLDCVRNVLINNSLLFDDFRQELKKKLIFHSRLLNTLVIILIGYCIPTYFILFTDYVEELFIQLIHILSVKFADSNSASGIISFIDSINNKVALNFLCFILVFYTSYQPDISKIAKLGFLSLFSFIIFLLSVLYRYFISPFDGVMGTPAENYEIGPHMGILQAFKVFNYAIYCFYSHLICIQAISSVKNITYKKGIFIAIGTSALMLFICLSLSTVLNFSFGTALLPNPTLNYSPLDSVIALARFVSALTMLVVIPMHVIPFIDSILNVYFLDRFAEEMVEEVEEAMILCDRNSETKKSRYSQHSVSSYFTLFDDSPKSHASKYGKKQVNKNMQNHSSIKSFFNNKFINSNYFRVIATFVFLLFCIFFALSAKNAAQYVELFAGFIDTFIIILYPLYIYTNIWMHRMPLVTNILIIGYLIFYEICALTAGVYTVYEHVFHIH</sequence>
<feature type="transmembrane region" description="Helical" evidence="2">
    <location>
        <begin position="524"/>
        <end position="544"/>
    </location>
</feature>
<feature type="compositionally biased region" description="Polar residues" evidence="1">
    <location>
        <begin position="107"/>
        <end position="117"/>
    </location>
</feature>
<proteinExistence type="predicted"/>
<evidence type="ECO:0000256" key="1">
    <source>
        <dbReference type="SAM" id="MobiDB-lite"/>
    </source>
</evidence>
<dbReference type="EMBL" id="JTAI01000002">
    <property type="protein sequence ID" value="PPS98123.1"/>
    <property type="molecule type" value="Genomic_DNA"/>
</dbReference>
<feature type="transmembrane region" description="Helical" evidence="2">
    <location>
        <begin position="67"/>
        <end position="85"/>
    </location>
</feature>
<feature type="transmembrane region" description="Helical" evidence="2">
    <location>
        <begin position="368"/>
        <end position="393"/>
    </location>
</feature>
<dbReference type="VEuPathDB" id="CryptoDB:ChTU502y2012_405g0420"/>
<feature type="transmembrane region" description="Helical" evidence="2">
    <location>
        <begin position="264"/>
        <end position="279"/>
    </location>
</feature>
<evidence type="ECO:0000313" key="3">
    <source>
        <dbReference type="EMBL" id="CUV07941.1"/>
    </source>
</evidence>
<keyword evidence="2" id="KW-1133">Transmembrane helix</keyword>